<evidence type="ECO:0000256" key="5">
    <source>
        <dbReference type="ARBA" id="ARBA00022729"/>
    </source>
</evidence>
<dbReference type="PANTHER" id="PTHR30069">
    <property type="entry name" value="TONB-DEPENDENT OUTER MEMBRANE RECEPTOR"/>
    <property type="match status" value="1"/>
</dbReference>
<evidence type="ECO:0000313" key="14">
    <source>
        <dbReference type="EMBL" id="MDT4514759.1"/>
    </source>
</evidence>
<dbReference type="EMBL" id="JAVSNH010000002">
    <property type="protein sequence ID" value="MDT4514759.1"/>
    <property type="molecule type" value="Genomic_DNA"/>
</dbReference>
<dbReference type="Pfam" id="PF07715">
    <property type="entry name" value="Plug"/>
    <property type="match status" value="1"/>
</dbReference>
<keyword evidence="8 14" id="KW-0675">Receptor</keyword>
<keyword evidence="9 10" id="KW-0998">Cell outer membrane</keyword>
<evidence type="ECO:0000259" key="13">
    <source>
        <dbReference type="Pfam" id="PF07715"/>
    </source>
</evidence>
<keyword evidence="2 10" id="KW-0813">Transport</keyword>
<dbReference type="RefSeq" id="WP_313753547.1">
    <property type="nucleotide sequence ID" value="NZ_JAVSNH010000002.1"/>
</dbReference>
<comment type="similarity">
    <text evidence="10 11">Belongs to the TonB-dependent receptor family.</text>
</comment>
<evidence type="ECO:0000256" key="8">
    <source>
        <dbReference type="ARBA" id="ARBA00023170"/>
    </source>
</evidence>
<dbReference type="InterPro" id="IPR039426">
    <property type="entry name" value="TonB-dep_rcpt-like"/>
</dbReference>
<dbReference type="GO" id="GO:0044718">
    <property type="term" value="P:siderophore transmembrane transport"/>
    <property type="evidence" value="ECO:0007669"/>
    <property type="project" value="TreeGrafter"/>
</dbReference>
<reference evidence="14" key="1">
    <citation type="submission" date="2023-08" db="EMBL/GenBank/DDBJ databases">
        <title>Reintroducing virulent viruses to syntetic microbiomes.</title>
        <authorList>
            <person name="Wilde J."/>
            <person name="Boyes R."/>
            <person name="Robinson A.V."/>
            <person name="Daisley B.A."/>
            <person name="Allen-Vercoe E."/>
        </authorList>
    </citation>
    <scope>NUCLEOTIDE SEQUENCE</scope>
    <source>
        <strain evidence="14">225I_12FAA</strain>
    </source>
</reference>
<dbReference type="Gene3D" id="2.40.170.20">
    <property type="entry name" value="TonB-dependent receptor, beta-barrel domain"/>
    <property type="match status" value="1"/>
</dbReference>
<organism evidence="14 15">
    <name type="scientific">Bacteroides cellulosilyticus</name>
    <dbReference type="NCBI Taxonomy" id="246787"/>
    <lineage>
        <taxon>Bacteria</taxon>
        <taxon>Pseudomonadati</taxon>
        <taxon>Bacteroidota</taxon>
        <taxon>Bacteroidia</taxon>
        <taxon>Bacteroidales</taxon>
        <taxon>Bacteroidaceae</taxon>
        <taxon>Bacteroides</taxon>
    </lineage>
</organism>
<proteinExistence type="inferred from homology"/>
<keyword evidence="3 10" id="KW-1134">Transmembrane beta strand</keyword>
<dbReference type="GO" id="GO:0015344">
    <property type="term" value="F:siderophore uptake transmembrane transporter activity"/>
    <property type="evidence" value="ECO:0007669"/>
    <property type="project" value="TreeGrafter"/>
</dbReference>
<evidence type="ECO:0000256" key="10">
    <source>
        <dbReference type="PROSITE-ProRule" id="PRU01360"/>
    </source>
</evidence>
<evidence type="ECO:0000259" key="12">
    <source>
        <dbReference type="Pfam" id="PF00593"/>
    </source>
</evidence>
<dbReference type="SUPFAM" id="SSF56935">
    <property type="entry name" value="Porins"/>
    <property type="match status" value="1"/>
</dbReference>
<dbReference type="InterPro" id="IPR036942">
    <property type="entry name" value="Beta-barrel_TonB_sf"/>
</dbReference>
<dbReference type="Gene3D" id="2.170.130.10">
    <property type="entry name" value="TonB-dependent receptor, plug domain"/>
    <property type="match status" value="1"/>
</dbReference>
<dbReference type="Pfam" id="PF00593">
    <property type="entry name" value="TonB_dep_Rec_b-barrel"/>
    <property type="match status" value="1"/>
</dbReference>
<gene>
    <name evidence="14" type="ORF">RO785_27715</name>
</gene>
<feature type="domain" description="TonB-dependent receptor plug" evidence="13">
    <location>
        <begin position="36"/>
        <end position="133"/>
    </location>
</feature>
<dbReference type="InterPro" id="IPR000531">
    <property type="entry name" value="Beta-barrel_TonB"/>
</dbReference>
<keyword evidence="4 10" id="KW-0812">Transmembrane</keyword>
<dbReference type="GO" id="GO:0009279">
    <property type="term" value="C:cell outer membrane"/>
    <property type="evidence" value="ECO:0007669"/>
    <property type="project" value="UniProtKB-SubCell"/>
</dbReference>
<name>A0AAW8VRD5_9BACE</name>
<evidence type="ECO:0000256" key="11">
    <source>
        <dbReference type="RuleBase" id="RU003357"/>
    </source>
</evidence>
<evidence type="ECO:0000256" key="1">
    <source>
        <dbReference type="ARBA" id="ARBA00004571"/>
    </source>
</evidence>
<dbReference type="PANTHER" id="PTHR30069:SF29">
    <property type="entry name" value="HEMOGLOBIN AND HEMOGLOBIN-HAPTOGLOBIN-BINDING PROTEIN 1-RELATED"/>
    <property type="match status" value="1"/>
</dbReference>
<keyword evidence="5" id="KW-0732">Signal</keyword>
<dbReference type="Proteomes" id="UP001266995">
    <property type="component" value="Unassembled WGS sequence"/>
</dbReference>
<evidence type="ECO:0000256" key="6">
    <source>
        <dbReference type="ARBA" id="ARBA00023077"/>
    </source>
</evidence>
<keyword evidence="6 11" id="KW-0798">TonB box</keyword>
<sequence length="658" mass="75652">MPLVCCCVDLYAQTVDSTKTYHIEEVSVSAQRIRKEVIPVQMLAGEELQKLSVHSVADAIRYFSGIQIKDYGGIGGLKTVNIRGLGTQHVGVFYDGVQLGNAQNGQIDLGRFSLDNMEAVSLYNGQKSAIFQSAKDFASAGSIYMTARHPSFGEGQNYRLKGTFKTGSFGLVNPSVLLEHRLSKQVSGSLSAEYMYTSGKYKFRYRQKNGYDITETRKNGDVEAIRAEYGLFGDMQGGEWKAKAYLYNSERGLPGAAVRETGDFVHEDRQWDTNFFLQGSFRKHWGNYSLQTNGKYAYDYLHYLSDPRLDVTTMYVNNHYRQHELYFSAANMLNILPFWSADVSVDFQWNKLNADLVNFVYPCRYTALVAAATALHFERFKLQASLLGTFVHETTKVPNAAAGDKHKYTPTVVASWQPFKNEDLNLRAFYKKIFRMPTLNDLYYTFIGNIDLNPEYTTQYDIGVTYSHKFRGGYPARLEFQADAYYNEVTDKIVAMPTSNQFRWTMVNLGYVEMRGVDVALQTEWHLLKDLKANLRVNYTYEKAQDFTDAKSDYYGGQIPYIPWHSGSAVLNLSYRDWDMNYSFIYTGERYESSANIPENYAKEWYTNDLSLSRCLHWKKMLWKLTAEVNNVFNQQYEVVQWYPMPGINFRFVINVEL</sequence>
<dbReference type="InterPro" id="IPR037066">
    <property type="entry name" value="Plug_dom_sf"/>
</dbReference>
<dbReference type="AlphaFoldDB" id="A0AAW8VRD5"/>
<evidence type="ECO:0000256" key="9">
    <source>
        <dbReference type="ARBA" id="ARBA00023237"/>
    </source>
</evidence>
<keyword evidence="7 10" id="KW-0472">Membrane</keyword>
<dbReference type="InterPro" id="IPR012910">
    <property type="entry name" value="Plug_dom"/>
</dbReference>
<evidence type="ECO:0000256" key="7">
    <source>
        <dbReference type="ARBA" id="ARBA00023136"/>
    </source>
</evidence>
<accession>A0AAW8VRD5</accession>
<evidence type="ECO:0000256" key="2">
    <source>
        <dbReference type="ARBA" id="ARBA00022448"/>
    </source>
</evidence>
<dbReference type="PROSITE" id="PS52016">
    <property type="entry name" value="TONB_DEPENDENT_REC_3"/>
    <property type="match status" value="1"/>
</dbReference>
<evidence type="ECO:0000256" key="3">
    <source>
        <dbReference type="ARBA" id="ARBA00022452"/>
    </source>
</evidence>
<feature type="domain" description="TonB-dependent receptor-like beta-barrel" evidence="12">
    <location>
        <begin position="199"/>
        <end position="632"/>
    </location>
</feature>
<comment type="subcellular location">
    <subcellularLocation>
        <location evidence="1 10">Cell outer membrane</location>
        <topology evidence="1 10">Multi-pass membrane protein</topology>
    </subcellularLocation>
</comment>
<evidence type="ECO:0000313" key="15">
    <source>
        <dbReference type="Proteomes" id="UP001266995"/>
    </source>
</evidence>
<protein>
    <submittedName>
        <fullName evidence="14">TonB-dependent receptor</fullName>
    </submittedName>
</protein>
<comment type="caution">
    <text evidence="14">The sequence shown here is derived from an EMBL/GenBank/DDBJ whole genome shotgun (WGS) entry which is preliminary data.</text>
</comment>
<evidence type="ECO:0000256" key="4">
    <source>
        <dbReference type="ARBA" id="ARBA00022692"/>
    </source>
</evidence>